<dbReference type="Proteomes" id="UP000010480">
    <property type="component" value="Chromosome"/>
</dbReference>
<accession>K9Z497</accession>
<evidence type="ECO:0000259" key="1">
    <source>
        <dbReference type="Pfam" id="PF01850"/>
    </source>
</evidence>
<dbReference type="Gene3D" id="3.40.50.1010">
    <property type="entry name" value="5'-nuclease"/>
    <property type="match status" value="1"/>
</dbReference>
<evidence type="ECO:0000313" key="3">
    <source>
        <dbReference type="Proteomes" id="UP000010480"/>
    </source>
</evidence>
<dbReference type="SUPFAM" id="SSF88723">
    <property type="entry name" value="PIN domain-like"/>
    <property type="match status" value="1"/>
</dbReference>
<sequence length="135" mass="15239">MKRLVLDAGPLIALVSERDNYHSEAKLGFSQISLLFGEVLTPLPILFEVYKFVSRNESPKIAQKLLSVIQKETVIVTISESDFVSISDLVLNFSHWGGTLEDASVIVIAKKYQGKIWTIDYKDLGFFGDIEFWNP</sequence>
<dbReference type="KEGG" id="can:Cyan10605_1863"/>
<dbReference type="AlphaFoldDB" id="K9Z497"/>
<reference evidence="3" key="1">
    <citation type="journal article" date="2013" name="Proc. Natl. Acad. Sci. U.S.A.">
        <title>Improving the coverage of the cyanobacterial phylum using diversity-driven genome sequencing.</title>
        <authorList>
            <person name="Shih P.M."/>
            <person name="Wu D."/>
            <person name="Latifi A."/>
            <person name="Axen S.D."/>
            <person name="Fewer D.P."/>
            <person name="Talla E."/>
            <person name="Calteau A."/>
            <person name="Cai F."/>
            <person name="Tandeau de Marsac N."/>
            <person name="Rippka R."/>
            <person name="Herdman M."/>
            <person name="Sivonen K."/>
            <person name="Coursin T."/>
            <person name="Laurent T."/>
            <person name="Goodwin L."/>
            <person name="Nolan M."/>
            <person name="Davenport K.W."/>
            <person name="Han C.S."/>
            <person name="Rubin E.M."/>
            <person name="Eisen J.A."/>
            <person name="Woyke T."/>
            <person name="Gugger M."/>
            <person name="Kerfeld C.A."/>
        </authorList>
    </citation>
    <scope>NUCLEOTIDE SEQUENCE [LARGE SCALE GENOMIC DNA]</scope>
    <source>
        <strain evidence="3">PCC 10605</strain>
    </source>
</reference>
<keyword evidence="3" id="KW-1185">Reference proteome</keyword>
<dbReference type="HOGENOM" id="CLU_1861881_0_0_3"/>
<dbReference type="RefSeq" id="WP_015219691.1">
    <property type="nucleotide sequence ID" value="NC_019776.1"/>
</dbReference>
<protein>
    <submittedName>
        <fullName evidence="2">PilT domain-containing protein</fullName>
    </submittedName>
</protein>
<dbReference type="Pfam" id="PF01850">
    <property type="entry name" value="PIN"/>
    <property type="match status" value="1"/>
</dbReference>
<dbReference type="PATRIC" id="fig|755178.3.peg.1976"/>
<gene>
    <name evidence="2" type="ordered locus">Cyan10605_1863</name>
</gene>
<dbReference type="InterPro" id="IPR029060">
    <property type="entry name" value="PIN-like_dom_sf"/>
</dbReference>
<feature type="domain" description="PIN" evidence="1">
    <location>
        <begin position="5"/>
        <end position="118"/>
    </location>
</feature>
<name>K9Z497_CYAAP</name>
<proteinExistence type="predicted"/>
<dbReference type="InterPro" id="IPR002716">
    <property type="entry name" value="PIN_dom"/>
</dbReference>
<evidence type="ECO:0000313" key="2">
    <source>
        <dbReference type="EMBL" id="AFZ53964.1"/>
    </source>
</evidence>
<dbReference type="EMBL" id="CP003947">
    <property type="protein sequence ID" value="AFZ53964.1"/>
    <property type="molecule type" value="Genomic_DNA"/>
</dbReference>
<organism evidence="2 3">
    <name type="scientific">Cyanobacterium aponinum (strain PCC 10605)</name>
    <dbReference type="NCBI Taxonomy" id="755178"/>
    <lineage>
        <taxon>Bacteria</taxon>
        <taxon>Bacillati</taxon>
        <taxon>Cyanobacteriota</taxon>
        <taxon>Cyanophyceae</taxon>
        <taxon>Oscillatoriophycideae</taxon>
        <taxon>Chroococcales</taxon>
        <taxon>Geminocystaceae</taxon>
        <taxon>Cyanobacterium</taxon>
    </lineage>
</organism>
<dbReference type="STRING" id="755178.Cyan10605_1863"/>
<dbReference type="OrthoDB" id="461349at2"/>
<dbReference type="eggNOG" id="COG1848">
    <property type="taxonomic scope" value="Bacteria"/>
</dbReference>